<dbReference type="AlphaFoldDB" id="A0A2S9YHQ6"/>
<keyword evidence="2" id="KW-1185">Reference proteome</keyword>
<reference evidence="1 2" key="1">
    <citation type="submission" date="2018-03" db="EMBL/GenBank/DDBJ databases">
        <title>Draft Genome Sequences of the Obligatory Marine Myxobacteria Enhygromyxa salina SWB005.</title>
        <authorList>
            <person name="Poehlein A."/>
            <person name="Moghaddam J.A."/>
            <person name="Harms H."/>
            <person name="Alanjari M."/>
            <person name="Koenig G.M."/>
            <person name="Daniel R."/>
            <person name="Schaeberle T.F."/>
        </authorList>
    </citation>
    <scope>NUCLEOTIDE SEQUENCE [LARGE SCALE GENOMIC DNA]</scope>
    <source>
        <strain evidence="1 2">SWB005</strain>
    </source>
</reference>
<proteinExistence type="predicted"/>
<dbReference type="EMBL" id="PVNK01000033">
    <property type="protein sequence ID" value="PRQ04620.1"/>
    <property type="molecule type" value="Genomic_DNA"/>
</dbReference>
<organism evidence="1 2">
    <name type="scientific">Enhygromyxa salina</name>
    <dbReference type="NCBI Taxonomy" id="215803"/>
    <lineage>
        <taxon>Bacteria</taxon>
        <taxon>Pseudomonadati</taxon>
        <taxon>Myxococcota</taxon>
        <taxon>Polyangia</taxon>
        <taxon>Nannocystales</taxon>
        <taxon>Nannocystaceae</taxon>
        <taxon>Enhygromyxa</taxon>
    </lineage>
</organism>
<dbReference type="RefSeq" id="WP_258182713.1">
    <property type="nucleotide sequence ID" value="NZ_PVNK01000033.1"/>
</dbReference>
<evidence type="ECO:0000313" key="1">
    <source>
        <dbReference type="EMBL" id="PRQ04620.1"/>
    </source>
</evidence>
<comment type="caution">
    <text evidence="1">The sequence shown here is derived from an EMBL/GenBank/DDBJ whole genome shotgun (WGS) entry which is preliminary data.</text>
</comment>
<sequence length="42" mass="4788">MQHRPLHEIVSENLKRLTEEKGIPLATVADRAGLDRRAFFDG</sequence>
<dbReference type="Proteomes" id="UP000237968">
    <property type="component" value="Unassembled WGS sequence"/>
</dbReference>
<name>A0A2S9YHQ6_9BACT</name>
<protein>
    <submittedName>
        <fullName evidence="1">Uncharacterized protein</fullName>
    </submittedName>
</protein>
<gene>
    <name evidence="1" type="ORF">ENSA5_06250</name>
</gene>
<evidence type="ECO:0000313" key="2">
    <source>
        <dbReference type="Proteomes" id="UP000237968"/>
    </source>
</evidence>
<accession>A0A2S9YHQ6</accession>